<dbReference type="InterPro" id="IPR025714">
    <property type="entry name" value="Methyltranfer_dom"/>
</dbReference>
<dbReference type="PANTHER" id="PTHR43675:SF8">
    <property type="entry name" value="ARSENITE METHYLTRANSFERASE"/>
    <property type="match status" value="1"/>
</dbReference>
<name>A0A9X0WCJ5_9GAMM</name>
<evidence type="ECO:0000256" key="6">
    <source>
        <dbReference type="ARBA" id="ARBA00047941"/>
    </source>
</evidence>
<evidence type="ECO:0000313" key="11">
    <source>
        <dbReference type="Proteomes" id="UP001138768"/>
    </source>
</evidence>
<feature type="domain" description="Methyltransferase" evidence="9">
    <location>
        <begin position="61"/>
        <end position="215"/>
    </location>
</feature>
<dbReference type="InterPro" id="IPR029063">
    <property type="entry name" value="SAM-dependent_MTases_sf"/>
</dbReference>
<keyword evidence="10" id="KW-0489">Methyltransferase</keyword>
<dbReference type="AlphaFoldDB" id="A0A9X0WCJ5"/>
<dbReference type="SUPFAM" id="SSF53335">
    <property type="entry name" value="S-adenosyl-L-methionine-dependent methyltransferases"/>
    <property type="match status" value="1"/>
</dbReference>
<organism evidence="10 11">
    <name type="scientific">Lamprobacter modestohalophilus</name>
    <dbReference type="NCBI Taxonomy" id="1064514"/>
    <lineage>
        <taxon>Bacteria</taxon>
        <taxon>Pseudomonadati</taxon>
        <taxon>Pseudomonadota</taxon>
        <taxon>Gammaproteobacteria</taxon>
        <taxon>Chromatiales</taxon>
        <taxon>Chromatiaceae</taxon>
        <taxon>Lamprobacter</taxon>
    </lineage>
</organism>
<dbReference type="Gene3D" id="3.40.5.100">
    <property type="match status" value="1"/>
</dbReference>
<comment type="caution">
    <text evidence="10">The sequence shown here is derived from an EMBL/GenBank/DDBJ whole genome shotgun (WGS) entry which is preliminary data.</text>
</comment>
<comment type="catalytic activity">
    <reaction evidence="7">
        <text>arsenic triglutathione + 2 [thioredoxin]-dithiol + 2 S-adenosyl-L-methionine + H2O = dimethylarsinous acid + 2 [thioredoxin]-disulfide + 3 glutathione + 2 S-adenosyl-L-homocysteine + 2 H(+)</text>
        <dbReference type="Rhea" id="RHEA:69464"/>
        <dbReference type="Rhea" id="RHEA-COMP:10698"/>
        <dbReference type="Rhea" id="RHEA-COMP:10700"/>
        <dbReference type="ChEBI" id="CHEBI:15377"/>
        <dbReference type="ChEBI" id="CHEBI:15378"/>
        <dbReference type="ChEBI" id="CHEBI:23808"/>
        <dbReference type="ChEBI" id="CHEBI:29950"/>
        <dbReference type="ChEBI" id="CHEBI:50058"/>
        <dbReference type="ChEBI" id="CHEBI:57856"/>
        <dbReference type="ChEBI" id="CHEBI:57925"/>
        <dbReference type="ChEBI" id="CHEBI:59789"/>
        <dbReference type="ChEBI" id="CHEBI:183640"/>
        <dbReference type="EC" id="2.1.1.137"/>
    </reaction>
</comment>
<dbReference type="GO" id="GO:0030791">
    <property type="term" value="F:arsenite methyltransferase activity"/>
    <property type="evidence" value="ECO:0007669"/>
    <property type="project" value="UniProtKB-EC"/>
</dbReference>
<reference evidence="10 11" key="1">
    <citation type="journal article" date="2020" name="Microorganisms">
        <title>Osmotic Adaptation and Compatible Solute Biosynthesis of Phototrophic Bacteria as Revealed from Genome Analyses.</title>
        <authorList>
            <person name="Imhoff J.F."/>
            <person name="Rahn T."/>
            <person name="Kunzel S."/>
            <person name="Keller A."/>
            <person name="Neulinger S.C."/>
        </authorList>
    </citation>
    <scope>NUCLEOTIDE SEQUENCE [LARGE SCALE GENOMIC DNA]</scope>
    <source>
        <strain evidence="10 11">DSM 25653</strain>
    </source>
</reference>
<dbReference type="GO" id="GO:0032259">
    <property type="term" value="P:methylation"/>
    <property type="evidence" value="ECO:0007669"/>
    <property type="project" value="UniProtKB-KW"/>
</dbReference>
<gene>
    <name evidence="10" type="ORF">CKO42_21330</name>
</gene>
<keyword evidence="2" id="KW-0949">S-adenosyl-L-methionine</keyword>
<comment type="similarity">
    <text evidence="3">Belongs to the methyltransferase superfamily. Arsenite methyltransferase family.</text>
</comment>
<dbReference type="Gene3D" id="3.40.50.150">
    <property type="entry name" value="Vaccinia Virus protein VP39"/>
    <property type="match status" value="1"/>
</dbReference>
<evidence type="ECO:0000259" key="9">
    <source>
        <dbReference type="Pfam" id="PF13847"/>
    </source>
</evidence>
<evidence type="ECO:0000256" key="5">
    <source>
        <dbReference type="ARBA" id="ARBA00034545"/>
    </source>
</evidence>
<keyword evidence="11" id="KW-1185">Reference proteome</keyword>
<dbReference type="InterPro" id="IPR026669">
    <property type="entry name" value="Arsenite_MeTrfase-like"/>
</dbReference>
<dbReference type="Proteomes" id="UP001138768">
    <property type="component" value="Unassembled WGS sequence"/>
</dbReference>
<evidence type="ECO:0000256" key="4">
    <source>
        <dbReference type="ARBA" id="ARBA00034521"/>
    </source>
</evidence>
<evidence type="ECO:0000256" key="7">
    <source>
        <dbReference type="ARBA" id="ARBA00047943"/>
    </source>
</evidence>
<evidence type="ECO:0000256" key="3">
    <source>
        <dbReference type="ARBA" id="ARBA00034487"/>
    </source>
</evidence>
<comment type="catalytic activity">
    <reaction evidence="6">
        <text>arsenic triglutathione + [thioredoxin]-dithiol + S-adenosyl-L-methionine + 2 H2O = methylarsonous acid + [thioredoxin]-disulfide + 3 glutathione + S-adenosyl-L-homocysteine + H(+)</text>
        <dbReference type="Rhea" id="RHEA:69460"/>
        <dbReference type="Rhea" id="RHEA-COMP:10698"/>
        <dbReference type="Rhea" id="RHEA-COMP:10700"/>
        <dbReference type="ChEBI" id="CHEBI:15377"/>
        <dbReference type="ChEBI" id="CHEBI:15378"/>
        <dbReference type="ChEBI" id="CHEBI:17826"/>
        <dbReference type="ChEBI" id="CHEBI:29950"/>
        <dbReference type="ChEBI" id="CHEBI:50058"/>
        <dbReference type="ChEBI" id="CHEBI:57856"/>
        <dbReference type="ChEBI" id="CHEBI:57925"/>
        <dbReference type="ChEBI" id="CHEBI:59789"/>
        <dbReference type="ChEBI" id="CHEBI:183640"/>
        <dbReference type="EC" id="2.1.1.137"/>
    </reaction>
</comment>
<sequence>MLEQVQRYYGETLTGSHDLRTDACCDGAAVPEALKPLLADIHPEVSERYYGCGLVAPDALEGLRVLDLGCGAGRDVYLLSRLVGEQGEVVGVDMTAAQLAVAERHRAYHAERYGYARSNVRFVEGRIEALGALGLPAGGFDLIVSNCVLNLSPDKAAVLAGAYQLLAPGGEFYFADVYADRRLPAALAEDPVLYGECLAGALYWADFLSLARAAGFTDPRLVDARPLAIDDTQVAEKVAPARFCSATYRLFKVEGLDPGAEDHGQTVTYRGDLSGYPDNWSLDRDRRFPTGHAVAVSANSYRILRASRFSRAFAFDAGAGAHRGPFPGVSDANPFTTAIACTTGSCC</sequence>
<accession>A0A9X0WCJ5</accession>
<evidence type="ECO:0000313" key="10">
    <source>
        <dbReference type="EMBL" id="MBK1620917.1"/>
    </source>
</evidence>
<dbReference type="CDD" id="cd02440">
    <property type="entry name" value="AdoMet_MTases"/>
    <property type="match status" value="1"/>
</dbReference>
<dbReference type="Pfam" id="PF13847">
    <property type="entry name" value="Methyltransf_31"/>
    <property type="match status" value="1"/>
</dbReference>
<dbReference type="EMBL" id="NRRY01000053">
    <property type="protein sequence ID" value="MBK1620917.1"/>
    <property type="molecule type" value="Genomic_DNA"/>
</dbReference>
<dbReference type="EC" id="2.1.1.137" evidence="4"/>
<comment type="catalytic activity">
    <reaction evidence="8">
        <text>arsenic triglutathione + 3 [thioredoxin]-dithiol + 3 S-adenosyl-L-methionine = trimethylarsine + 3 [thioredoxin]-disulfide + 3 glutathione + 3 S-adenosyl-L-homocysteine + 3 H(+)</text>
        <dbReference type="Rhea" id="RHEA:69432"/>
        <dbReference type="Rhea" id="RHEA-COMP:10698"/>
        <dbReference type="Rhea" id="RHEA-COMP:10700"/>
        <dbReference type="ChEBI" id="CHEBI:15378"/>
        <dbReference type="ChEBI" id="CHEBI:27130"/>
        <dbReference type="ChEBI" id="CHEBI:29950"/>
        <dbReference type="ChEBI" id="CHEBI:50058"/>
        <dbReference type="ChEBI" id="CHEBI:57856"/>
        <dbReference type="ChEBI" id="CHEBI:57925"/>
        <dbReference type="ChEBI" id="CHEBI:59789"/>
        <dbReference type="ChEBI" id="CHEBI:183640"/>
        <dbReference type="EC" id="2.1.1.137"/>
    </reaction>
</comment>
<protein>
    <recommendedName>
        <fullName evidence="5">Arsenite methyltransferase</fullName>
        <ecNumber evidence="4">2.1.1.137</ecNumber>
    </recommendedName>
</protein>
<proteinExistence type="inferred from homology"/>
<evidence type="ECO:0000256" key="8">
    <source>
        <dbReference type="ARBA" id="ARBA00048428"/>
    </source>
</evidence>
<keyword evidence="1" id="KW-0808">Transferase</keyword>
<evidence type="ECO:0000256" key="1">
    <source>
        <dbReference type="ARBA" id="ARBA00022679"/>
    </source>
</evidence>
<dbReference type="PANTHER" id="PTHR43675">
    <property type="entry name" value="ARSENITE METHYLTRANSFERASE"/>
    <property type="match status" value="1"/>
</dbReference>
<evidence type="ECO:0000256" key="2">
    <source>
        <dbReference type="ARBA" id="ARBA00022691"/>
    </source>
</evidence>